<dbReference type="InterPro" id="IPR010699">
    <property type="entry name" value="DUF1275"/>
</dbReference>
<feature type="transmembrane region" description="Helical" evidence="1">
    <location>
        <begin position="54"/>
        <end position="78"/>
    </location>
</feature>
<feature type="transmembrane region" description="Helical" evidence="1">
    <location>
        <begin position="12"/>
        <end position="34"/>
    </location>
</feature>
<protein>
    <recommendedName>
        <fullName evidence="4">DUF1275 family protein</fullName>
    </recommendedName>
</protein>
<dbReference type="EMBL" id="BJOU01000001">
    <property type="protein sequence ID" value="GED97529.1"/>
    <property type="molecule type" value="Genomic_DNA"/>
</dbReference>
<dbReference type="Pfam" id="PF06912">
    <property type="entry name" value="DUF1275"/>
    <property type="match status" value="1"/>
</dbReference>
<feature type="transmembrane region" description="Helical" evidence="1">
    <location>
        <begin position="107"/>
        <end position="127"/>
    </location>
</feature>
<feature type="transmembrane region" description="Helical" evidence="1">
    <location>
        <begin position="85"/>
        <end position="101"/>
    </location>
</feature>
<sequence>MLSIRPRERVLAGVLSSTAGYLDAVGFLDLGGYFVSFMSGNTTRMSAEATNANLIGAGKAIGLIGLFFVGSFLGAVVARFRDGRTSVLVVTTLLVGAALAASHAGWFPVPAVLIVVVAMGTMNATFLREGEVSVGLTYMTGAVVKAGQRLADALFGGPRWLWFIHLILWASLAGGALLGGWVYGLVGIAALWPALVVLAGATAVTWLVRRAEANELAGVRARRQQ</sequence>
<evidence type="ECO:0000313" key="2">
    <source>
        <dbReference type="EMBL" id="GED97529.1"/>
    </source>
</evidence>
<evidence type="ECO:0000313" key="3">
    <source>
        <dbReference type="Proteomes" id="UP000444980"/>
    </source>
</evidence>
<dbReference type="OrthoDB" id="3544269at2"/>
<gene>
    <name evidence="2" type="ORF">nbrc107697_15680</name>
</gene>
<keyword evidence="1" id="KW-0472">Membrane</keyword>
<reference evidence="3" key="1">
    <citation type="submission" date="2019-06" db="EMBL/GenBank/DDBJ databases">
        <title>Gordonia isolated from sludge of a wastewater treatment plant.</title>
        <authorList>
            <person name="Tamura T."/>
            <person name="Aoyama K."/>
            <person name="Kang Y."/>
            <person name="Saito S."/>
            <person name="Akiyama N."/>
            <person name="Yazawa K."/>
            <person name="Gonoi T."/>
            <person name="Mikami Y."/>
        </authorList>
    </citation>
    <scope>NUCLEOTIDE SEQUENCE [LARGE SCALE GENOMIC DNA]</scope>
    <source>
        <strain evidence="3">NBRC 107697</strain>
    </source>
</reference>
<proteinExistence type="predicted"/>
<dbReference type="Proteomes" id="UP000444980">
    <property type="component" value="Unassembled WGS sequence"/>
</dbReference>
<dbReference type="RefSeq" id="WP_161926838.1">
    <property type="nucleotide sequence ID" value="NZ_BJOU01000001.1"/>
</dbReference>
<dbReference type="PANTHER" id="PTHR37314:SF4">
    <property type="entry name" value="UPF0700 TRANSMEMBRANE PROTEIN YOAK"/>
    <property type="match status" value="1"/>
</dbReference>
<organism evidence="2 3">
    <name type="scientific">Gordonia crocea</name>
    <dbReference type="NCBI Taxonomy" id="589162"/>
    <lineage>
        <taxon>Bacteria</taxon>
        <taxon>Bacillati</taxon>
        <taxon>Actinomycetota</taxon>
        <taxon>Actinomycetes</taxon>
        <taxon>Mycobacteriales</taxon>
        <taxon>Gordoniaceae</taxon>
        <taxon>Gordonia</taxon>
    </lineage>
</organism>
<dbReference type="AlphaFoldDB" id="A0A7I9UX13"/>
<keyword evidence="3" id="KW-1185">Reference proteome</keyword>
<name>A0A7I9UX13_9ACTN</name>
<evidence type="ECO:0000256" key="1">
    <source>
        <dbReference type="SAM" id="Phobius"/>
    </source>
</evidence>
<feature type="transmembrane region" description="Helical" evidence="1">
    <location>
        <begin position="189"/>
        <end position="208"/>
    </location>
</feature>
<keyword evidence="1" id="KW-1133">Transmembrane helix</keyword>
<accession>A0A7I9UX13</accession>
<feature type="transmembrane region" description="Helical" evidence="1">
    <location>
        <begin position="160"/>
        <end position="183"/>
    </location>
</feature>
<evidence type="ECO:0008006" key="4">
    <source>
        <dbReference type="Google" id="ProtNLM"/>
    </source>
</evidence>
<comment type="caution">
    <text evidence="2">The sequence shown here is derived from an EMBL/GenBank/DDBJ whole genome shotgun (WGS) entry which is preliminary data.</text>
</comment>
<keyword evidence="1" id="KW-0812">Transmembrane</keyword>
<dbReference type="PANTHER" id="PTHR37314">
    <property type="entry name" value="SLR0142 PROTEIN"/>
    <property type="match status" value="1"/>
</dbReference>